<dbReference type="Pfam" id="PF03631">
    <property type="entry name" value="Virul_fac_BrkB"/>
    <property type="match status" value="1"/>
</dbReference>
<reference evidence="7 8" key="1">
    <citation type="submission" date="2016-11" db="EMBL/GenBank/DDBJ databases">
        <authorList>
            <person name="Jaros S."/>
            <person name="Januszkiewicz K."/>
            <person name="Wedrychowicz H."/>
        </authorList>
    </citation>
    <scope>NUCLEOTIDE SEQUENCE [LARGE SCALE GENOMIC DNA]</scope>
    <source>
        <strain evidence="7 8">DSM 3090</strain>
    </source>
</reference>
<evidence type="ECO:0000256" key="2">
    <source>
        <dbReference type="ARBA" id="ARBA00022475"/>
    </source>
</evidence>
<dbReference type="InterPro" id="IPR017039">
    <property type="entry name" value="Virul_fac_BrkB"/>
</dbReference>
<feature type="transmembrane region" description="Helical" evidence="6">
    <location>
        <begin position="170"/>
        <end position="191"/>
    </location>
</feature>
<organism evidence="7 8">
    <name type="scientific">Hathewaya proteolytica DSM 3090</name>
    <dbReference type="NCBI Taxonomy" id="1121331"/>
    <lineage>
        <taxon>Bacteria</taxon>
        <taxon>Bacillati</taxon>
        <taxon>Bacillota</taxon>
        <taxon>Clostridia</taxon>
        <taxon>Eubacteriales</taxon>
        <taxon>Clostridiaceae</taxon>
        <taxon>Hathewaya</taxon>
    </lineage>
</organism>
<keyword evidence="3 6" id="KW-0812">Transmembrane</keyword>
<feature type="transmembrane region" description="Helical" evidence="6">
    <location>
        <begin position="203"/>
        <end position="223"/>
    </location>
</feature>
<feature type="transmembrane region" description="Helical" evidence="6">
    <location>
        <begin position="235"/>
        <end position="256"/>
    </location>
</feature>
<dbReference type="OrthoDB" id="9775903at2"/>
<evidence type="ECO:0000256" key="5">
    <source>
        <dbReference type="ARBA" id="ARBA00023136"/>
    </source>
</evidence>
<comment type="subcellular location">
    <subcellularLocation>
        <location evidence="1">Cell membrane</location>
        <topology evidence="1">Multi-pass membrane protein</topology>
    </subcellularLocation>
</comment>
<protein>
    <submittedName>
        <fullName evidence="7">Membrane protein</fullName>
    </submittedName>
</protein>
<evidence type="ECO:0000256" key="6">
    <source>
        <dbReference type="SAM" id="Phobius"/>
    </source>
</evidence>
<dbReference type="PIRSF" id="PIRSF035875">
    <property type="entry name" value="RNase_BN"/>
    <property type="match status" value="1"/>
</dbReference>
<keyword evidence="4 6" id="KW-1133">Transmembrane helix</keyword>
<evidence type="ECO:0000256" key="1">
    <source>
        <dbReference type="ARBA" id="ARBA00004651"/>
    </source>
</evidence>
<evidence type="ECO:0000313" key="8">
    <source>
        <dbReference type="Proteomes" id="UP000183952"/>
    </source>
</evidence>
<keyword evidence="8" id="KW-1185">Reference proteome</keyword>
<evidence type="ECO:0000256" key="4">
    <source>
        <dbReference type="ARBA" id="ARBA00022989"/>
    </source>
</evidence>
<accession>A0A1M6NDW9</accession>
<dbReference type="RefSeq" id="WP_072903370.1">
    <property type="nucleotide sequence ID" value="NZ_FRAD01000010.1"/>
</dbReference>
<dbReference type="Proteomes" id="UP000183952">
    <property type="component" value="Unassembled WGS sequence"/>
</dbReference>
<gene>
    <name evidence="7" type="ORF">SAMN02745248_01357</name>
</gene>
<dbReference type="STRING" id="1121331.SAMN02745248_01357"/>
<evidence type="ECO:0000256" key="3">
    <source>
        <dbReference type="ARBA" id="ARBA00022692"/>
    </source>
</evidence>
<dbReference type="EMBL" id="FRAD01000010">
    <property type="protein sequence ID" value="SHJ93843.1"/>
    <property type="molecule type" value="Genomic_DNA"/>
</dbReference>
<dbReference type="GO" id="GO:0005886">
    <property type="term" value="C:plasma membrane"/>
    <property type="evidence" value="ECO:0007669"/>
    <property type="project" value="UniProtKB-SubCell"/>
</dbReference>
<keyword evidence="2" id="KW-1003">Cell membrane</keyword>
<sequence>MVVFIAKLIRRFKEHDLYALSCQLTYNLILSFFPFLMCLLTIIGYSKIDSTVVLKALRSIMPSDVYTLTSGIVQEVLAGGRIELLSFSIIGTIWASSSGFRAVIKGLNKAYETDEDRPYIETVIMSIFFVIGFIIVLVVAFGIIVFGENLGSVVMDYLKLPPNFKWNWNILRYLISLFILFIIMSAIYYIVPCRKMTVKEVIPGALLSSLGFILSSQIISYYVTNINNYTRIYGGLGVVIILLLWLFTISFIILLGGEINAVLVEE</sequence>
<proteinExistence type="predicted"/>
<dbReference type="NCBIfam" id="TIGR00765">
    <property type="entry name" value="yihY_not_rbn"/>
    <property type="match status" value="1"/>
</dbReference>
<feature type="transmembrane region" description="Helical" evidence="6">
    <location>
        <begin position="84"/>
        <end position="104"/>
    </location>
</feature>
<dbReference type="PANTHER" id="PTHR30213:SF0">
    <property type="entry name" value="UPF0761 MEMBRANE PROTEIN YIHY"/>
    <property type="match status" value="1"/>
</dbReference>
<evidence type="ECO:0000313" key="7">
    <source>
        <dbReference type="EMBL" id="SHJ93843.1"/>
    </source>
</evidence>
<feature type="transmembrane region" description="Helical" evidence="6">
    <location>
        <begin position="17"/>
        <end position="45"/>
    </location>
</feature>
<dbReference type="PANTHER" id="PTHR30213">
    <property type="entry name" value="INNER MEMBRANE PROTEIN YHJD"/>
    <property type="match status" value="1"/>
</dbReference>
<feature type="transmembrane region" description="Helical" evidence="6">
    <location>
        <begin position="124"/>
        <end position="146"/>
    </location>
</feature>
<name>A0A1M6NDW9_9CLOT</name>
<keyword evidence="5 6" id="KW-0472">Membrane</keyword>
<dbReference type="AlphaFoldDB" id="A0A1M6NDW9"/>